<keyword evidence="1" id="KW-0472">Membrane</keyword>
<evidence type="ECO:0000256" key="1">
    <source>
        <dbReference type="SAM" id="Phobius"/>
    </source>
</evidence>
<evidence type="ECO:0000313" key="2">
    <source>
        <dbReference type="EMBL" id="MEB5475919.1"/>
    </source>
</evidence>
<protein>
    <submittedName>
        <fullName evidence="2">Uncharacterized protein</fullName>
    </submittedName>
</protein>
<reference evidence="2 3" key="1">
    <citation type="submission" date="2019-08" db="EMBL/GenBank/DDBJ databases">
        <title>Five species of Acinetobacter isolated from floral nectar and animal pollinators.</title>
        <authorList>
            <person name="Hendry T.A."/>
        </authorList>
    </citation>
    <scope>NUCLEOTIDE SEQUENCE [LARGE SCALE GENOMIC DNA]</scope>
    <source>
        <strain evidence="2 3">MD18.27</strain>
    </source>
</reference>
<proteinExistence type="predicted"/>
<keyword evidence="1" id="KW-0812">Transmembrane</keyword>
<dbReference type="Proteomes" id="UP001339883">
    <property type="component" value="Unassembled WGS sequence"/>
</dbReference>
<gene>
    <name evidence="2" type="ORF">I2F25_02395</name>
</gene>
<keyword evidence="1" id="KW-1133">Transmembrane helix</keyword>
<sequence>MLLHQRAYVVPNENIGILHQVLSVLDVFPEETIAIAVYGVGAFIILLCWYLMTKPYSKFCSISTLVLFAFFFTPTISEGTNALLSPAIFGLLFGVVTKDQALIWVNSASILFVVGLGLVVGFFLLKFLQNKNT</sequence>
<feature type="transmembrane region" description="Helical" evidence="1">
    <location>
        <begin position="101"/>
        <end position="125"/>
    </location>
</feature>
<name>A0ABU6DPX5_9GAMM</name>
<comment type="caution">
    <text evidence="2">The sequence shown here is derived from an EMBL/GenBank/DDBJ whole genome shotgun (WGS) entry which is preliminary data.</text>
</comment>
<organism evidence="2 3">
    <name type="scientific">Acinetobacter pollinis</name>
    <dbReference type="NCBI Taxonomy" id="2605270"/>
    <lineage>
        <taxon>Bacteria</taxon>
        <taxon>Pseudomonadati</taxon>
        <taxon>Pseudomonadota</taxon>
        <taxon>Gammaproteobacteria</taxon>
        <taxon>Moraxellales</taxon>
        <taxon>Moraxellaceae</taxon>
        <taxon>Acinetobacter</taxon>
    </lineage>
</organism>
<dbReference type="EMBL" id="VTDN01000002">
    <property type="protein sequence ID" value="MEB5475919.1"/>
    <property type="molecule type" value="Genomic_DNA"/>
</dbReference>
<feature type="transmembrane region" description="Helical" evidence="1">
    <location>
        <begin position="33"/>
        <end position="52"/>
    </location>
</feature>
<keyword evidence="3" id="KW-1185">Reference proteome</keyword>
<accession>A0ABU6DPX5</accession>
<evidence type="ECO:0000313" key="3">
    <source>
        <dbReference type="Proteomes" id="UP001339883"/>
    </source>
</evidence>